<dbReference type="Proteomes" id="UP000298663">
    <property type="component" value="Unassembled WGS sequence"/>
</dbReference>
<evidence type="ECO:0000313" key="3">
    <source>
        <dbReference type="EMBL" id="TKR82860.1"/>
    </source>
</evidence>
<sequence>MLREKLMYAAIKHLHTLPDTHVYRLIEAKAQQLLVDEKEAEERAKQRKEEASEEVWIVACKKCSEQLTTTGSLRNAGDKRVASCDPSIWEKLKIVGNQKAESHGNASLETATAITPSPRWEPTETPSCRS</sequence>
<keyword evidence="1" id="KW-0175">Coiled coil</keyword>
<feature type="coiled-coil region" evidence="1">
    <location>
        <begin position="23"/>
        <end position="54"/>
    </location>
</feature>
<reference evidence="3 4" key="2">
    <citation type="journal article" date="2019" name="G3 (Bethesda)">
        <title>Hybrid Assembly of the Genome of the Entomopathogenic Nematode Steinernema carpocapsae Identifies the X-Chromosome.</title>
        <authorList>
            <person name="Serra L."/>
            <person name="Macchietto M."/>
            <person name="Macias-Munoz A."/>
            <person name="McGill C.J."/>
            <person name="Rodriguez I.M."/>
            <person name="Rodriguez B."/>
            <person name="Murad R."/>
            <person name="Mortazavi A."/>
        </authorList>
    </citation>
    <scope>NUCLEOTIDE SEQUENCE [LARGE SCALE GENOMIC DNA]</scope>
    <source>
        <strain evidence="3 4">ALL</strain>
    </source>
</reference>
<name>A0A4U5NJ82_STECR</name>
<comment type="caution">
    <text evidence="3">The sequence shown here is derived from an EMBL/GenBank/DDBJ whole genome shotgun (WGS) entry which is preliminary data.</text>
</comment>
<proteinExistence type="predicted"/>
<evidence type="ECO:0000256" key="2">
    <source>
        <dbReference type="SAM" id="MobiDB-lite"/>
    </source>
</evidence>
<organism evidence="3 4">
    <name type="scientific">Steinernema carpocapsae</name>
    <name type="common">Entomopathogenic nematode</name>
    <dbReference type="NCBI Taxonomy" id="34508"/>
    <lineage>
        <taxon>Eukaryota</taxon>
        <taxon>Metazoa</taxon>
        <taxon>Ecdysozoa</taxon>
        <taxon>Nematoda</taxon>
        <taxon>Chromadorea</taxon>
        <taxon>Rhabditida</taxon>
        <taxon>Tylenchina</taxon>
        <taxon>Panagrolaimomorpha</taxon>
        <taxon>Strongyloidoidea</taxon>
        <taxon>Steinernematidae</taxon>
        <taxon>Steinernema</taxon>
    </lineage>
</organism>
<gene>
    <name evidence="3" type="ORF">L596_016534</name>
</gene>
<reference evidence="3 4" key="1">
    <citation type="journal article" date="2015" name="Genome Biol.">
        <title>Comparative genomics of Steinernema reveals deeply conserved gene regulatory networks.</title>
        <authorList>
            <person name="Dillman A.R."/>
            <person name="Macchietto M."/>
            <person name="Porter C.F."/>
            <person name="Rogers A."/>
            <person name="Williams B."/>
            <person name="Antoshechkin I."/>
            <person name="Lee M.M."/>
            <person name="Goodwin Z."/>
            <person name="Lu X."/>
            <person name="Lewis E.E."/>
            <person name="Goodrich-Blair H."/>
            <person name="Stock S.P."/>
            <person name="Adams B.J."/>
            <person name="Sternberg P.W."/>
            <person name="Mortazavi A."/>
        </authorList>
    </citation>
    <scope>NUCLEOTIDE SEQUENCE [LARGE SCALE GENOMIC DNA]</scope>
    <source>
        <strain evidence="3 4">ALL</strain>
    </source>
</reference>
<accession>A0A4U5NJ82</accession>
<feature type="region of interest" description="Disordered" evidence="2">
    <location>
        <begin position="99"/>
        <end position="130"/>
    </location>
</feature>
<dbReference type="AlphaFoldDB" id="A0A4U5NJ82"/>
<protein>
    <submittedName>
        <fullName evidence="3">Uncharacterized protein</fullName>
    </submittedName>
</protein>
<evidence type="ECO:0000313" key="4">
    <source>
        <dbReference type="Proteomes" id="UP000298663"/>
    </source>
</evidence>
<keyword evidence="4" id="KW-1185">Reference proteome</keyword>
<evidence type="ECO:0000256" key="1">
    <source>
        <dbReference type="SAM" id="Coils"/>
    </source>
</evidence>
<feature type="compositionally biased region" description="Polar residues" evidence="2">
    <location>
        <begin position="104"/>
        <end position="115"/>
    </location>
</feature>
<dbReference type="EMBL" id="AZBU02000004">
    <property type="protein sequence ID" value="TKR82860.1"/>
    <property type="molecule type" value="Genomic_DNA"/>
</dbReference>